<proteinExistence type="predicted"/>
<keyword evidence="7" id="KW-0812">Transmembrane</keyword>
<dbReference type="EMBL" id="JALGBH010000002">
    <property type="protein sequence ID" value="MCJ0742841.1"/>
    <property type="molecule type" value="Genomic_DNA"/>
</dbReference>
<dbReference type="InterPro" id="IPR036097">
    <property type="entry name" value="HisK_dim/P_sf"/>
</dbReference>
<dbReference type="PANTHER" id="PTHR45453">
    <property type="entry name" value="PHOSPHATE REGULON SENSOR PROTEIN PHOR"/>
    <property type="match status" value="1"/>
</dbReference>
<dbReference type="PRINTS" id="PR00344">
    <property type="entry name" value="BCTRLSENSOR"/>
</dbReference>
<evidence type="ECO:0000256" key="6">
    <source>
        <dbReference type="ARBA" id="ARBA00023012"/>
    </source>
</evidence>
<feature type="transmembrane region" description="Helical" evidence="7">
    <location>
        <begin position="142"/>
        <end position="169"/>
    </location>
</feature>
<dbReference type="InterPro" id="IPR004358">
    <property type="entry name" value="Sig_transdc_His_kin-like_C"/>
</dbReference>
<dbReference type="Pfam" id="PF02518">
    <property type="entry name" value="HATPase_c"/>
    <property type="match status" value="1"/>
</dbReference>
<gene>
    <name evidence="9" type="ORF">MMF97_08975</name>
</gene>
<keyword evidence="5 9" id="KW-0418">Kinase</keyword>
<dbReference type="InterPro" id="IPR003594">
    <property type="entry name" value="HATPase_dom"/>
</dbReference>
<dbReference type="Pfam" id="PF00512">
    <property type="entry name" value="HisKA"/>
    <property type="match status" value="1"/>
</dbReference>
<dbReference type="RefSeq" id="WP_243361668.1">
    <property type="nucleotide sequence ID" value="NZ_JALGBH010000002.1"/>
</dbReference>
<dbReference type="GO" id="GO:0016301">
    <property type="term" value="F:kinase activity"/>
    <property type="evidence" value="ECO:0007669"/>
    <property type="project" value="UniProtKB-KW"/>
</dbReference>
<keyword evidence="10" id="KW-1185">Reference proteome</keyword>
<dbReference type="InterPro" id="IPR005467">
    <property type="entry name" value="His_kinase_dom"/>
</dbReference>
<evidence type="ECO:0000256" key="2">
    <source>
        <dbReference type="ARBA" id="ARBA00012438"/>
    </source>
</evidence>
<evidence type="ECO:0000256" key="4">
    <source>
        <dbReference type="ARBA" id="ARBA00022679"/>
    </source>
</evidence>
<dbReference type="InterPro" id="IPR036890">
    <property type="entry name" value="HATPase_C_sf"/>
</dbReference>
<accession>A0ABS9ZWZ7</accession>
<evidence type="ECO:0000256" key="5">
    <source>
        <dbReference type="ARBA" id="ARBA00022777"/>
    </source>
</evidence>
<keyword evidence="3" id="KW-0597">Phosphoprotein</keyword>
<evidence type="ECO:0000256" key="1">
    <source>
        <dbReference type="ARBA" id="ARBA00000085"/>
    </source>
</evidence>
<evidence type="ECO:0000256" key="7">
    <source>
        <dbReference type="SAM" id="Phobius"/>
    </source>
</evidence>
<dbReference type="PANTHER" id="PTHR45453:SF1">
    <property type="entry name" value="PHOSPHATE REGULON SENSOR PROTEIN PHOR"/>
    <property type="match status" value="1"/>
</dbReference>
<keyword evidence="7" id="KW-0472">Membrane</keyword>
<comment type="catalytic activity">
    <reaction evidence="1">
        <text>ATP + protein L-histidine = ADP + protein N-phospho-L-histidine.</text>
        <dbReference type="EC" id="2.7.13.3"/>
    </reaction>
</comment>
<evidence type="ECO:0000259" key="8">
    <source>
        <dbReference type="PROSITE" id="PS50109"/>
    </source>
</evidence>
<dbReference type="SUPFAM" id="SSF47384">
    <property type="entry name" value="Homodimeric domain of signal transducing histidine kinase"/>
    <property type="match status" value="1"/>
</dbReference>
<dbReference type="EC" id="2.7.13.3" evidence="2"/>
<dbReference type="Gene3D" id="1.10.287.130">
    <property type="match status" value="1"/>
</dbReference>
<comment type="caution">
    <text evidence="9">The sequence shown here is derived from an EMBL/GenBank/DDBJ whole genome shotgun (WGS) entry which is preliminary data.</text>
</comment>
<evidence type="ECO:0000313" key="10">
    <source>
        <dbReference type="Proteomes" id="UP001165460"/>
    </source>
</evidence>
<name>A0ABS9ZWZ7_9SPHI</name>
<dbReference type="CDD" id="cd00082">
    <property type="entry name" value="HisKA"/>
    <property type="match status" value="1"/>
</dbReference>
<evidence type="ECO:0000313" key="9">
    <source>
        <dbReference type="EMBL" id="MCJ0742841.1"/>
    </source>
</evidence>
<keyword evidence="6" id="KW-0902">Two-component regulatory system</keyword>
<dbReference type="Proteomes" id="UP001165460">
    <property type="component" value="Unassembled WGS sequence"/>
</dbReference>
<dbReference type="PROSITE" id="PS50109">
    <property type="entry name" value="HIS_KIN"/>
    <property type="match status" value="1"/>
</dbReference>
<organism evidence="9 10">
    <name type="scientific">Pedobacter montanisoli</name>
    <dbReference type="NCBI Taxonomy" id="2923277"/>
    <lineage>
        <taxon>Bacteria</taxon>
        <taxon>Pseudomonadati</taxon>
        <taxon>Bacteroidota</taxon>
        <taxon>Sphingobacteriia</taxon>
        <taxon>Sphingobacteriales</taxon>
        <taxon>Sphingobacteriaceae</taxon>
        <taxon>Pedobacter</taxon>
    </lineage>
</organism>
<feature type="transmembrane region" description="Helical" evidence="7">
    <location>
        <begin position="7"/>
        <end position="30"/>
    </location>
</feature>
<keyword evidence="7" id="KW-1133">Transmembrane helix</keyword>
<feature type="domain" description="Histidine kinase" evidence="8">
    <location>
        <begin position="228"/>
        <end position="439"/>
    </location>
</feature>
<evidence type="ECO:0000256" key="3">
    <source>
        <dbReference type="ARBA" id="ARBA00022553"/>
    </source>
</evidence>
<keyword evidence="4" id="KW-0808">Transferase</keyword>
<dbReference type="InterPro" id="IPR003661">
    <property type="entry name" value="HisK_dim/P_dom"/>
</dbReference>
<sequence>MKLQAKFALYNAITKVGIILVLGVIILLSIDKISTNHLDNRLNKKRLKIVENLNEEEIKNLLQENQTFTDYNILKDEFIVLNVIPKKKALNSELFFSTEHREIENYIEVYRILSEEFEYNGQRYQLEIGESMTAMEAIKNTIGFYMLIVLSLAIFVTLIIDFAFTHYLLKPFYKIIDQKINKVNDPISYSYDHIPTTTTDFKILDNSINSLMQKLSGLFLLEKQFIANVSHELLTPISVLSTRLENILADEGLSEQHENKILSSLKTLNRLKVIINSLLLISKIENEQYVKHDQISIKTEIEEIYEELEDRIIGKNITFENNIATDFIFKGSQPLIRTLLINVINNAIKYNQVGGKISIDAEMENHQYLLHIKDTGIGMNAEEIKKAFERFERVQNEHEEGFGLGLAIVNSIAKFHNLKLNIESVKDSHTLFTITFPTT</sequence>
<dbReference type="SUPFAM" id="SSF55874">
    <property type="entry name" value="ATPase domain of HSP90 chaperone/DNA topoisomerase II/histidine kinase"/>
    <property type="match status" value="1"/>
</dbReference>
<dbReference type="InterPro" id="IPR050351">
    <property type="entry name" value="BphY/WalK/GraS-like"/>
</dbReference>
<dbReference type="SMART" id="SM00388">
    <property type="entry name" value="HisKA"/>
    <property type="match status" value="1"/>
</dbReference>
<dbReference type="SMART" id="SM00387">
    <property type="entry name" value="HATPase_c"/>
    <property type="match status" value="1"/>
</dbReference>
<dbReference type="Gene3D" id="3.30.565.10">
    <property type="entry name" value="Histidine kinase-like ATPase, C-terminal domain"/>
    <property type="match status" value="1"/>
</dbReference>
<reference evidence="9" key="1">
    <citation type="submission" date="2022-03" db="EMBL/GenBank/DDBJ databases">
        <authorList>
            <person name="Woo C.Y."/>
        </authorList>
    </citation>
    <scope>NUCLEOTIDE SEQUENCE</scope>
    <source>
        <strain evidence="9">CYS-01</strain>
    </source>
</reference>
<protein>
    <recommendedName>
        <fullName evidence="2">histidine kinase</fullName>
        <ecNumber evidence="2">2.7.13.3</ecNumber>
    </recommendedName>
</protein>